<keyword evidence="4 7" id="KW-0812">Transmembrane</keyword>
<keyword evidence="10" id="KW-1185">Reference proteome</keyword>
<dbReference type="eggNOG" id="COG0395">
    <property type="taxonomic scope" value="Bacteria"/>
</dbReference>
<dbReference type="PANTHER" id="PTHR43744:SF12">
    <property type="entry name" value="ABC TRANSPORTER PERMEASE PROTEIN MG189-RELATED"/>
    <property type="match status" value="1"/>
</dbReference>
<feature type="domain" description="ABC transmembrane type-1" evidence="8">
    <location>
        <begin position="88"/>
        <end position="283"/>
    </location>
</feature>
<evidence type="ECO:0000259" key="8">
    <source>
        <dbReference type="PROSITE" id="PS50928"/>
    </source>
</evidence>
<comment type="subcellular location">
    <subcellularLocation>
        <location evidence="1 7">Cell membrane</location>
        <topology evidence="1 7">Multi-pass membrane protein</topology>
    </subcellularLocation>
</comment>
<evidence type="ECO:0000256" key="3">
    <source>
        <dbReference type="ARBA" id="ARBA00022475"/>
    </source>
</evidence>
<keyword evidence="6 7" id="KW-0472">Membrane</keyword>
<dbReference type="GO" id="GO:0055085">
    <property type="term" value="P:transmembrane transport"/>
    <property type="evidence" value="ECO:0007669"/>
    <property type="project" value="InterPro"/>
</dbReference>
<evidence type="ECO:0000256" key="2">
    <source>
        <dbReference type="ARBA" id="ARBA00022448"/>
    </source>
</evidence>
<evidence type="ECO:0000256" key="4">
    <source>
        <dbReference type="ARBA" id="ARBA00022692"/>
    </source>
</evidence>
<dbReference type="PROSITE" id="PS50928">
    <property type="entry name" value="ABC_TM1"/>
    <property type="match status" value="1"/>
</dbReference>
<evidence type="ECO:0000313" key="9">
    <source>
        <dbReference type="EMBL" id="ACZ31770.1"/>
    </source>
</evidence>
<evidence type="ECO:0000256" key="6">
    <source>
        <dbReference type="ARBA" id="ARBA00023136"/>
    </source>
</evidence>
<feature type="transmembrane region" description="Helical" evidence="7">
    <location>
        <begin position="258"/>
        <end position="282"/>
    </location>
</feature>
<organism evidence="9 10">
    <name type="scientific">Xylanimonas cellulosilytica (strain DSM 15894 / JCM 12276 / CECT 5975 / KCTC 9989 / LMG 20990 / NBRC 107835 / XIL07)</name>
    <dbReference type="NCBI Taxonomy" id="446471"/>
    <lineage>
        <taxon>Bacteria</taxon>
        <taxon>Bacillati</taxon>
        <taxon>Actinomycetota</taxon>
        <taxon>Actinomycetes</taxon>
        <taxon>Micrococcales</taxon>
        <taxon>Promicromonosporaceae</taxon>
        <taxon>Xylanimonas</taxon>
    </lineage>
</organism>
<dbReference type="Pfam" id="PF00528">
    <property type="entry name" value="BPD_transp_1"/>
    <property type="match status" value="1"/>
</dbReference>
<proteinExistence type="inferred from homology"/>
<dbReference type="SUPFAM" id="SSF161098">
    <property type="entry name" value="MetI-like"/>
    <property type="match status" value="1"/>
</dbReference>
<evidence type="ECO:0000256" key="7">
    <source>
        <dbReference type="RuleBase" id="RU363032"/>
    </source>
</evidence>
<feature type="transmembrane region" description="Helical" evidence="7">
    <location>
        <begin position="26"/>
        <end position="47"/>
    </location>
</feature>
<keyword evidence="2 7" id="KW-0813">Transport</keyword>
<accession>D1BXX9</accession>
<protein>
    <submittedName>
        <fullName evidence="9">Binding-protein-dependent transport systems inner membrane component</fullName>
    </submittedName>
</protein>
<feature type="transmembrane region" description="Helical" evidence="7">
    <location>
        <begin position="200"/>
        <end position="222"/>
    </location>
</feature>
<evidence type="ECO:0000256" key="1">
    <source>
        <dbReference type="ARBA" id="ARBA00004651"/>
    </source>
</evidence>
<dbReference type="InterPro" id="IPR000515">
    <property type="entry name" value="MetI-like"/>
</dbReference>
<dbReference type="CDD" id="cd06261">
    <property type="entry name" value="TM_PBP2"/>
    <property type="match status" value="1"/>
</dbReference>
<feature type="transmembrane region" description="Helical" evidence="7">
    <location>
        <begin position="159"/>
        <end position="179"/>
    </location>
</feature>
<dbReference type="HOGENOM" id="CLU_016047_1_2_11"/>
<dbReference type="PANTHER" id="PTHR43744">
    <property type="entry name" value="ABC TRANSPORTER PERMEASE PROTEIN MG189-RELATED-RELATED"/>
    <property type="match status" value="1"/>
</dbReference>
<dbReference type="RefSeq" id="WP_012879512.1">
    <property type="nucleotide sequence ID" value="NC_013530.1"/>
</dbReference>
<keyword evidence="5 7" id="KW-1133">Transmembrane helix</keyword>
<name>D1BXX9_XYLCX</name>
<dbReference type="Gene3D" id="1.10.3720.10">
    <property type="entry name" value="MetI-like"/>
    <property type="match status" value="1"/>
</dbReference>
<dbReference type="Proteomes" id="UP000002255">
    <property type="component" value="Chromosome"/>
</dbReference>
<dbReference type="AlphaFoldDB" id="D1BXX9"/>
<keyword evidence="3" id="KW-1003">Cell membrane</keyword>
<reference evidence="10" key="1">
    <citation type="submission" date="2009-11" db="EMBL/GenBank/DDBJ databases">
        <title>The complete chromosome of Xylanimonas cellulosilytica DSM 15894.</title>
        <authorList>
            <consortium name="US DOE Joint Genome Institute (JGI-PGF)"/>
            <person name="Lucas S."/>
            <person name="Copeland A."/>
            <person name="Lapidus A."/>
            <person name="Glavina del Rio T."/>
            <person name="Dalin E."/>
            <person name="Tice H."/>
            <person name="Bruce D."/>
            <person name="Goodwin L."/>
            <person name="Pitluck S."/>
            <person name="Kyrpides N."/>
            <person name="Mavromatis K."/>
            <person name="Ivanova N."/>
            <person name="Mikhailova N."/>
            <person name="Foster B."/>
            <person name="Clum A."/>
            <person name="Brettin T."/>
            <person name="Detter J.C."/>
            <person name="Han C."/>
            <person name="Larimer F."/>
            <person name="Land M."/>
            <person name="Hauser L."/>
            <person name="Markowitz V."/>
            <person name="Cheng J.F."/>
            <person name="Hugenholtz P."/>
            <person name="Woyke T."/>
            <person name="Wu D."/>
            <person name="Gehrich-Schroeter G."/>
            <person name="Schneider S."/>
            <person name="Pukall S.R."/>
            <person name="Klenk H.P."/>
            <person name="Eisen J.A."/>
        </authorList>
    </citation>
    <scope>NUCLEOTIDE SEQUENCE [LARGE SCALE GENOMIC DNA]</scope>
    <source>
        <strain evidence="10">DSM 15894 / CECT 5975 / LMG 20990 / XIL07</strain>
    </source>
</reference>
<reference evidence="9 10" key="2">
    <citation type="journal article" date="2010" name="Stand. Genomic Sci.">
        <title>Complete genome sequence of Xylanimonas cellulosilytica type strain (XIL07).</title>
        <authorList>
            <person name="Foster B."/>
            <person name="Pukall R."/>
            <person name="Abt B."/>
            <person name="Nolan M."/>
            <person name="Glavina Del Rio T."/>
            <person name="Chen F."/>
            <person name="Lucas S."/>
            <person name="Tice H."/>
            <person name="Pitluck S."/>
            <person name="Cheng J.-F."/>
            <person name="Chertkov O."/>
            <person name="Brettin T."/>
            <person name="Han C."/>
            <person name="Detter J.C."/>
            <person name="Bruce D."/>
            <person name="Goodwin L."/>
            <person name="Ivanova N."/>
            <person name="Mavromatis K."/>
            <person name="Pati A."/>
            <person name="Mikhailova N."/>
            <person name="Chen A."/>
            <person name="Palaniappan K."/>
            <person name="Land M."/>
            <person name="Hauser L."/>
            <person name="Chang Y.-J."/>
            <person name="Jeffries C.D."/>
            <person name="Chain P."/>
            <person name="Rohde M."/>
            <person name="Goeker M."/>
            <person name="Bristow J."/>
            <person name="Eisen J.A."/>
            <person name="Markowitz V."/>
            <person name="Hugenholtz P."/>
            <person name="Kyrpides N.C."/>
            <person name="Klenk H.-P."/>
            <person name="Lapidus A."/>
        </authorList>
    </citation>
    <scope>NUCLEOTIDE SEQUENCE [LARGE SCALE GENOMIC DNA]</scope>
    <source>
        <strain evidence="10">DSM 15894 / CECT 5975 / LMG 20990 / XIL07</strain>
    </source>
</reference>
<dbReference type="GO" id="GO:0005886">
    <property type="term" value="C:plasma membrane"/>
    <property type="evidence" value="ECO:0007669"/>
    <property type="project" value="UniProtKB-SubCell"/>
</dbReference>
<evidence type="ECO:0000256" key="5">
    <source>
        <dbReference type="ARBA" id="ARBA00022989"/>
    </source>
</evidence>
<dbReference type="KEGG" id="xce:Xcel_2756"/>
<dbReference type="EMBL" id="CP001821">
    <property type="protein sequence ID" value="ACZ31770.1"/>
    <property type="molecule type" value="Genomic_DNA"/>
</dbReference>
<dbReference type="OrthoDB" id="9794684at2"/>
<evidence type="ECO:0000313" key="10">
    <source>
        <dbReference type="Proteomes" id="UP000002255"/>
    </source>
</evidence>
<sequence length="297" mass="31712">MATTTLERTGDIEIRHKRVWSWSQPWVYLVALVAVAVAVGPVIWIVLGGARTNPQLLTDPAGLPDPWNWSNYAGILWGQFASRFWGQLMTSTIIAFGTTAAVVVLGTSVAYAIARFPMRGTGVLFSLFAAGLMFPATIGILPTWIILGELGLIGQPLGVIIPQVAFALPVTVVILTPFVKAIPKELEEAASIDGAGRTRFFFRILLPLARPGMVTVGVLAFVGSWNAYMLPLFVLGVGGAGAENHTLPLGVQMFTTQFSASMTSIMAFTTLASIPALIFFLAMQKYIVNGLSGAVKG</sequence>
<feature type="transmembrane region" description="Helical" evidence="7">
    <location>
        <begin position="93"/>
        <end position="113"/>
    </location>
</feature>
<comment type="similarity">
    <text evidence="7">Belongs to the binding-protein-dependent transport system permease family.</text>
</comment>
<dbReference type="STRING" id="446471.Xcel_2756"/>
<feature type="transmembrane region" description="Helical" evidence="7">
    <location>
        <begin position="125"/>
        <end position="147"/>
    </location>
</feature>
<gene>
    <name evidence="9" type="ordered locus">Xcel_2756</name>
</gene>
<dbReference type="InterPro" id="IPR035906">
    <property type="entry name" value="MetI-like_sf"/>
</dbReference>